<organism evidence="1 2">
    <name type="scientific">Acinetobacter bohemicus</name>
    <dbReference type="NCBI Taxonomy" id="1435036"/>
    <lineage>
        <taxon>Bacteria</taxon>
        <taxon>Pseudomonadati</taxon>
        <taxon>Pseudomonadota</taxon>
        <taxon>Gammaproteobacteria</taxon>
        <taxon>Moraxellales</taxon>
        <taxon>Moraxellaceae</taxon>
        <taxon>Acinetobacter</taxon>
    </lineage>
</organism>
<sequence>MKEIIVLSLIAILGGCSASSKKENIVQEWRLPDKEDAIDDWARFNSPNKIIDDFNGDGKQDVAQILLKTNSNTGYIFKVYLSNSNSYILEKNEKITPQSVSIELLKPSNEILESACAKGYWDCAENEIRQFKVLKPSIQFCYIESACTVFMWSDRNGDFIKIPLSD</sequence>
<name>A0A1I6UD22_9GAMM</name>
<dbReference type="AlphaFoldDB" id="A0A1I6UD22"/>
<evidence type="ECO:0000313" key="1">
    <source>
        <dbReference type="EMBL" id="SFS99323.1"/>
    </source>
</evidence>
<dbReference type="Proteomes" id="UP000182827">
    <property type="component" value="Unassembled WGS sequence"/>
</dbReference>
<reference evidence="2" key="1">
    <citation type="submission" date="2016-10" db="EMBL/GenBank/DDBJ databases">
        <authorList>
            <person name="Varghese N."/>
            <person name="Submissions S."/>
        </authorList>
    </citation>
    <scope>NUCLEOTIDE SEQUENCE [LARGE SCALE GENOMIC DNA]</scope>
    <source>
        <strain evidence="2">ANC 5076</strain>
    </source>
</reference>
<evidence type="ECO:0000313" key="2">
    <source>
        <dbReference type="Proteomes" id="UP000182827"/>
    </source>
</evidence>
<gene>
    <name evidence="1" type="ORF">SAMN05444586_101593</name>
</gene>
<proteinExistence type="predicted"/>
<dbReference type="RefSeq" id="WP_074946519.1">
    <property type="nucleotide sequence ID" value="NZ_FOZU01000015.1"/>
</dbReference>
<dbReference type="EMBL" id="FOZU01000015">
    <property type="protein sequence ID" value="SFS99323.1"/>
    <property type="molecule type" value="Genomic_DNA"/>
</dbReference>
<accession>A0A1I6UD22</accession>
<dbReference type="PROSITE" id="PS51257">
    <property type="entry name" value="PROKAR_LIPOPROTEIN"/>
    <property type="match status" value="1"/>
</dbReference>
<keyword evidence="2" id="KW-1185">Reference proteome</keyword>
<protein>
    <recommendedName>
        <fullName evidence="3">Lipoprotein</fullName>
    </recommendedName>
</protein>
<evidence type="ECO:0008006" key="3">
    <source>
        <dbReference type="Google" id="ProtNLM"/>
    </source>
</evidence>